<sequence>MTAEHRLELLRRRVRAIEGTAREVGAVLPLGLPEVDAALPWGGLPLGCLHQVVGEPGDAAEAAAGPAAALGFTAVLAARLAARRGGTVLWCVRRGSVDDALHPPGLARLGLPPAQVMIARAADDAEVLWCMEEGLRAPALAAVVGQARDADLTAGRRLQLAAEAGGVTGFLLAAGGRAGRGGPTGSVAATTRWRVVPAPSAPVPWPGLGPAAWDVTLDRCRGGLPGRWKVDWDDETGDLSVAAALRDGPADPPRPAVRRLA</sequence>
<keyword evidence="2" id="KW-1185">Reference proteome</keyword>
<evidence type="ECO:0000313" key="1">
    <source>
        <dbReference type="EMBL" id="SOD90937.1"/>
    </source>
</evidence>
<gene>
    <name evidence="1" type="ORF">SAMN05421508_101727</name>
</gene>
<dbReference type="RefSeq" id="WP_097277587.1">
    <property type="nucleotide sequence ID" value="NZ_OCNJ01000001.1"/>
</dbReference>
<dbReference type="EMBL" id="OCNJ01000001">
    <property type="protein sequence ID" value="SOD90937.1"/>
    <property type="molecule type" value="Genomic_DNA"/>
</dbReference>
<organism evidence="1 2">
    <name type="scientific">Caenispirillum bisanense</name>
    <dbReference type="NCBI Taxonomy" id="414052"/>
    <lineage>
        <taxon>Bacteria</taxon>
        <taxon>Pseudomonadati</taxon>
        <taxon>Pseudomonadota</taxon>
        <taxon>Alphaproteobacteria</taxon>
        <taxon>Rhodospirillales</taxon>
        <taxon>Novispirillaceae</taxon>
        <taxon>Caenispirillum</taxon>
    </lineage>
</organism>
<reference evidence="1 2" key="1">
    <citation type="submission" date="2017-09" db="EMBL/GenBank/DDBJ databases">
        <authorList>
            <person name="Ehlers B."/>
            <person name="Leendertz F.H."/>
        </authorList>
    </citation>
    <scope>NUCLEOTIDE SEQUENCE [LARGE SCALE GENOMIC DNA]</scope>
    <source>
        <strain evidence="1 2">USBA 140</strain>
    </source>
</reference>
<dbReference type="PIRSF" id="PIRSF034285">
    <property type="entry name" value="UCP034285"/>
    <property type="match status" value="1"/>
</dbReference>
<dbReference type="InterPro" id="IPR027417">
    <property type="entry name" value="P-loop_NTPase"/>
</dbReference>
<protein>
    <submittedName>
        <fullName evidence="1">Protein ImuA</fullName>
    </submittedName>
</protein>
<evidence type="ECO:0000313" key="2">
    <source>
        <dbReference type="Proteomes" id="UP000219621"/>
    </source>
</evidence>
<dbReference type="InterPro" id="IPR017026">
    <property type="entry name" value="ImuA"/>
</dbReference>
<proteinExistence type="predicted"/>
<dbReference type="Proteomes" id="UP000219621">
    <property type="component" value="Unassembled WGS sequence"/>
</dbReference>
<dbReference type="AlphaFoldDB" id="A0A286G5V3"/>
<dbReference type="OrthoDB" id="7202530at2"/>
<accession>A0A286G5V3</accession>
<name>A0A286G5V3_9PROT</name>
<dbReference type="SUPFAM" id="SSF52540">
    <property type="entry name" value="P-loop containing nucleoside triphosphate hydrolases"/>
    <property type="match status" value="1"/>
</dbReference>
<dbReference type="Gene3D" id="3.40.50.300">
    <property type="entry name" value="P-loop containing nucleotide triphosphate hydrolases"/>
    <property type="match status" value="1"/>
</dbReference>